<evidence type="ECO:0000256" key="4">
    <source>
        <dbReference type="ARBA" id="ARBA00022776"/>
    </source>
</evidence>
<evidence type="ECO:0000256" key="2">
    <source>
        <dbReference type="ARBA" id="ARBA00008585"/>
    </source>
</evidence>
<feature type="compositionally biased region" description="Low complexity" evidence="8">
    <location>
        <begin position="205"/>
        <end position="215"/>
    </location>
</feature>
<evidence type="ECO:0000256" key="7">
    <source>
        <dbReference type="ARBA" id="ARBA00023306"/>
    </source>
</evidence>
<evidence type="ECO:0000313" key="9">
    <source>
        <dbReference type="EMBL" id="KAK3308902.1"/>
    </source>
</evidence>
<feature type="compositionally biased region" description="Low complexity" evidence="8">
    <location>
        <begin position="80"/>
        <end position="107"/>
    </location>
</feature>
<dbReference type="GO" id="GO:0051301">
    <property type="term" value="P:cell division"/>
    <property type="evidence" value="ECO:0007669"/>
    <property type="project" value="UniProtKB-KW"/>
</dbReference>
<feature type="compositionally biased region" description="Low complexity" evidence="8">
    <location>
        <begin position="128"/>
        <end position="140"/>
    </location>
</feature>
<evidence type="ECO:0000256" key="3">
    <source>
        <dbReference type="ARBA" id="ARBA00022618"/>
    </source>
</evidence>
<name>A0AAJ0GZ93_9PEZI</name>
<evidence type="ECO:0000256" key="6">
    <source>
        <dbReference type="ARBA" id="ARBA00023242"/>
    </source>
</evidence>
<protein>
    <submittedName>
        <fullName evidence="9">Cohesin loading factor-domain-containing protein</fullName>
    </submittedName>
</protein>
<dbReference type="GO" id="GO:0005634">
    <property type="term" value="C:nucleus"/>
    <property type="evidence" value="ECO:0007669"/>
    <property type="project" value="UniProtKB-SubCell"/>
</dbReference>
<evidence type="ECO:0000313" key="10">
    <source>
        <dbReference type="Proteomes" id="UP001273166"/>
    </source>
</evidence>
<evidence type="ECO:0000256" key="1">
    <source>
        <dbReference type="ARBA" id="ARBA00004123"/>
    </source>
</evidence>
<feature type="region of interest" description="Disordered" evidence="8">
    <location>
        <begin position="19"/>
        <end position="145"/>
    </location>
</feature>
<comment type="subcellular location">
    <subcellularLocation>
        <location evidence="1">Nucleus</location>
    </subcellularLocation>
</comment>
<dbReference type="GO" id="GO:0007059">
    <property type="term" value="P:chromosome segregation"/>
    <property type="evidence" value="ECO:0007669"/>
    <property type="project" value="UniProtKB-KW"/>
</dbReference>
<proteinExistence type="inferred from homology"/>
<comment type="similarity">
    <text evidence="2">Belongs to the SCC4/mau-2 family.</text>
</comment>
<feature type="compositionally biased region" description="Polar residues" evidence="8">
    <location>
        <begin position="175"/>
        <end position="197"/>
    </location>
</feature>
<keyword evidence="7" id="KW-0131">Cell cycle</keyword>
<feature type="compositionally biased region" description="Pro residues" evidence="8">
    <location>
        <begin position="69"/>
        <end position="79"/>
    </location>
</feature>
<reference evidence="9" key="1">
    <citation type="journal article" date="2023" name="Mol. Phylogenet. Evol.">
        <title>Genome-scale phylogeny and comparative genomics of the fungal order Sordariales.</title>
        <authorList>
            <person name="Hensen N."/>
            <person name="Bonometti L."/>
            <person name="Westerberg I."/>
            <person name="Brannstrom I.O."/>
            <person name="Guillou S."/>
            <person name="Cros-Aarteil S."/>
            <person name="Calhoun S."/>
            <person name="Haridas S."/>
            <person name="Kuo A."/>
            <person name="Mondo S."/>
            <person name="Pangilinan J."/>
            <person name="Riley R."/>
            <person name="LaButti K."/>
            <person name="Andreopoulos B."/>
            <person name="Lipzen A."/>
            <person name="Chen C."/>
            <person name="Yan M."/>
            <person name="Daum C."/>
            <person name="Ng V."/>
            <person name="Clum A."/>
            <person name="Steindorff A."/>
            <person name="Ohm R.A."/>
            <person name="Martin F."/>
            <person name="Silar P."/>
            <person name="Natvig D.O."/>
            <person name="Lalanne C."/>
            <person name="Gautier V."/>
            <person name="Ament-Velasquez S.L."/>
            <person name="Kruys A."/>
            <person name="Hutchinson M.I."/>
            <person name="Powell A.J."/>
            <person name="Barry K."/>
            <person name="Miller A.N."/>
            <person name="Grigoriev I.V."/>
            <person name="Debuchy R."/>
            <person name="Gladieux P."/>
            <person name="Hiltunen Thoren M."/>
            <person name="Johannesson H."/>
        </authorList>
    </citation>
    <scope>NUCLEOTIDE SEQUENCE</scope>
    <source>
        <strain evidence="9">CBS 333.67</strain>
    </source>
</reference>
<keyword evidence="10" id="KW-1185">Reference proteome</keyword>
<comment type="caution">
    <text evidence="9">The sequence shown here is derived from an EMBL/GenBank/DDBJ whole genome shotgun (WGS) entry which is preliminary data.</text>
</comment>
<feature type="compositionally biased region" description="Polar residues" evidence="8">
    <location>
        <begin position="111"/>
        <end position="120"/>
    </location>
</feature>
<evidence type="ECO:0000256" key="8">
    <source>
        <dbReference type="SAM" id="MobiDB-lite"/>
    </source>
</evidence>
<sequence length="900" mass="100212">MPLFSLAAGLLRQIRDVTWPADRMPPGEAYGSQGQLQHQQPQQRQQQFQQVHQVQQLQYPSLPTLQPGPQAPPPPPLSPHPQYANSYQNSYHNGNQQYQHQNQHVQYAPSPYTQQPTQFYPSIAPPSQQHHPQQQYPNYNGSFHQTVPATQSVSMPASAPMPGSMQFVDPAYLQQAPTPQPSSTVFSSRQPSASPLSVNMPALVQTQQQRQPQSQTYIHQPTPVKASPKMDGRLPPSRGTPKLLTKEARRSSSSAGVAKSPATPQTSSHIETLPLLLHVAEDCFAKANAGAHQVATSMDASEVAEHHKLVATGLGCLNIALKSNKLWPRLEARLCLRYASILVEETTNIMEAETTLTRGISICETHRFLDLKYSSQFLLMKTLFQRNQKAAFKSIEGHITDSTTHKHVPWIYAFRFLKAAFHLQSGTAADNHSVENLRKIAGIAHQRGDKAIFVLAMLLEGLAHLNTMKDDWATRVQMCIAQASKLQLDESIRTPQSDVLLLLLDLACSLHQKTHQISAQKMASLQRKLEELKQSSDWSAHSGEMLLPVTRMQNAHHIVSHDTRAILRPGDDRIDYLVISTLGKQEAWALAYVFNGIVAHYKASTLGRSSGMWGEAIRLLEDNKHLLPAQSLPDALSQVEWTRELVCYAHLLTGLQASTLCDWRKVKTCLNTVKGSQPRSDFLDILTLYLEGVFYQGTASLHRAMEIWKDGKFEMDRSGAPKANGGRIATELSILALLNRLWIMQEPEFVDLDETAELVDLLRPICEDNPDQEIRTVYNLVLSSIRTKPPLSVNQVKRHIQQSLSGAQQTSNTQYLSIALNIMRCKLFENVVGEQALKSAKAGSAQARKSGNVLWMSVADGMLAQSFEMQGALAEARAAHEAAVRLANDAFEKTQIWETQ</sequence>
<evidence type="ECO:0000256" key="5">
    <source>
        <dbReference type="ARBA" id="ARBA00022829"/>
    </source>
</evidence>
<dbReference type="RefSeq" id="XP_062724682.1">
    <property type="nucleotide sequence ID" value="XM_062868861.1"/>
</dbReference>
<gene>
    <name evidence="9" type="ORF">B0T15DRAFT_525648</name>
</gene>
<dbReference type="Proteomes" id="UP001273166">
    <property type="component" value="Unassembled WGS sequence"/>
</dbReference>
<accession>A0AAJ0GZ93</accession>
<dbReference type="AlphaFoldDB" id="A0AAJ0GZ93"/>
<organism evidence="9 10">
    <name type="scientific">Chaetomium strumarium</name>
    <dbReference type="NCBI Taxonomy" id="1170767"/>
    <lineage>
        <taxon>Eukaryota</taxon>
        <taxon>Fungi</taxon>
        <taxon>Dikarya</taxon>
        <taxon>Ascomycota</taxon>
        <taxon>Pezizomycotina</taxon>
        <taxon>Sordariomycetes</taxon>
        <taxon>Sordariomycetidae</taxon>
        <taxon>Sordariales</taxon>
        <taxon>Chaetomiaceae</taxon>
        <taxon>Chaetomium</taxon>
    </lineage>
</organism>
<keyword evidence="3" id="KW-0132">Cell division</keyword>
<dbReference type="InterPro" id="IPR019440">
    <property type="entry name" value="MAU2"/>
</dbReference>
<reference evidence="9" key="2">
    <citation type="submission" date="2023-06" db="EMBL/GenBank/DDBJ databases">
        <authorList>
            <consortium name="Lawrence Berkeley National Laboratory"/>
            <person name="Mondo S.J."/>
            <person name="Hensen N."/>
            <person name="Bonometti L."/>
            <person name="Westerberg I."/>
            <person name="Brannstrom I.O."/>
            <person name="Guillou S."/>
            <person name="Cros-Aarteil S."/>
            <person name="Calhoun S."/>
            <person name="Haridas S."/>
            <person name="Kuo A."/>
            <person name="Pangilinan J."/>
            <person name="Riley R."/>
            <person name="Labutti K."/>
            <person name="Andreopoulos B."/>
            <person name="Lipzen A."/>
            <person name="Chen C."/>
            <person name="Yanf M."/>
            <person name="Daum C."/>
            <person name="Ng V."/>
            <person name="Clum A."/>
            <person name="Steindorff A."/>
            <person name="Ohm R."/>
            <person name="Martin F."/>
            <person name="Silar P."/>
            <person name="Natvig D."/>
            <person name="Lalanne C."/>
            <person name="Gautier V."/>
            <person name="Ament-Velasquez S.L."/>
            <person name="Kruys A."/>
            <person name="Hutchinson M.I."/>
            <person name="Powell A.J."/>
            <person name="Barry K."/>
            <person name="Miller A.N."/>
            <person name="Grigoriev I.V."/>
            <person name="Debuchy R."/>
            <person name="Gladieux P."/>
            <person name="Thoren M.H."/>
            <person name="Johannesson H."/>
        </authorList>
    </citation>
    <scope>NUCLEOTIDE SEQUENCE</scope>
    <source>
        <strain evidence="9">CBS 333.67</strain>
    </source>
</reference>
<dbReference type="EMBL" id="JAUDZG010000002">
    <property type="protein sequence ID" value="KAK3308902.1"/>
    <property type="molecule type" value="Genomic_DNA"/>
</dbReference>
<dbReference type="Pfam" id="PF10345">
    <property type="entry name" value="Cohesin_load"/>
    <property type="match status" value="1"/>
</dbReference>
<keyword evidence="5" id="KW-0159">Chromosome partition</keyword>
<feature type="compositionally biased region" description="Low complexity" evidence="8">
    <location>
        <begin position="33"/>
        <end position="68"/>
    </location>
</feature>
<dbReference type="GeneID" id="87887690"/>
<dbReference type="PANTHER" id="PTHR21394">
    <property type="entry name" value="MAU2 CHROMATID COHESION FACTOR HOMOLOG"/>
    <property type="match status" value="1"/>
</dbReference>
<feature type="region of interest" description="Disordered" evidence="8">
    <location>
        <begin position="174"/>
        <end position="267"/>
    </location>
</feature>
<dbReference type="GO" id="GO:0007064">
    <property type="term" value="P:mitotic sister chromatid cohesion"/>
    <property type="evidence" value="ECO:0007669"/>
    <property type="project" value="InterPro"/>
</dbReference>
<keyword evidence="6" id="KW-0539">Nucleus</keyword>
<keyword evidence="4" id="KW-0498">Mitosis</keyword>